<dbReference type="OrthoDB" id="9155372at2"/>
<dbReference type="Pfam" id="PF25181">
    <property type="entry name" value="Phage_Bbp19"/>
    <property type="match status" value="1"/>
</dbReference>
<keyword evidence="3" id="KW-1185">Reference proteome</keyword>
<protein>
    <recommendedName>
        <fullName evidence="1">Bbp19-like phage domain-containing protein</fullName>
    </recommendedName>
</protein>
<gene>
    <name evidence="2" type="ORF">F902_03264</name>
</gene>
<dbReference type="AlphaFoldDB" id="N9SXX8"/>
<evidence type="ECO:0000259" key="1">
    <source>
        <dbReference type="Pfam" id="PF25181"/>
    </source>
</evidence>
<reference evidence="2 3" key="1">
    <citation type="submission" date="2013-02" db="EMBL/GenBank/DDBJ databases">
        <title>The Genome Sequence of Acinetobacter sp. CIP 70.18.</title>
        <authorList>
            <consortium name="The Broad Institute Genome Sequencing Platform"/>
            <consortium name="The Broad Institute Genome Sequencing Center for Infectious Disease"/>
            <person name="Cerqueira G."/>
            <person name="Feldgarden M."/>
            <person name="Courvalin P."/>
            <person name="Perichon B."/>
            <person name="Grillot-Courvalin C."/>
            <person name="Clermont D."/>
            <person name="Rocha E."/>
            <person name="Yoon E.-J."/>
            <person name="Nemec A."/>
            <person name="Walker B."/>
            <person name="Young S.K."/>
            <person name="Zeng Q."/>
            <person name="Gargeya S."/>
            <person name="Fitzgerald M."/>
            <person name="Haas B."/>
            <person name="Abouelleil A."/>
            <person name="Alvarado L."/>
            <person name="Arachchi H.M."/>
            <person name="Berlin A.M."/>
            <person name="Chapman S.B."/>
            <person name="Dewar J."/>
            <person name="Goldberg J."/>
            <person name="Griggs A."/>
            <person name="Gujja S."/>
            <person name="Hansen M."/>
            <person name="Howarth C."/>
            <person name="Imamovic A."/>
            <person name="Larimer J."/>
            <person name="McCowan C."/>
            <person name="Murphy C."/>
            <person name="Neiman D."/>
            <person name="Pearson M."/>
            <person name="Priest M."/>
            <person name="Roberts A."/>
            <person name="Saif S."/>
            <person name="Shea T."/>
            <person name="Sisk P."/>
            <person name="Sykes S."/>
            <person name="Wortman J."/>
            <person name="Nusbaum C."/>
            <person name="Birren B."/>
        </authorList>
    </citation>
    <scope>NUCLEOTIDE SEQUENCE [LARGE SCALE GENOMIC DNA]</scope>
    <source>
        <strain evidence="2 3">CIP 70.18</strain>
    </source>
</reference>
<dbReference type="InterPro" id="IPR057447">
    <property type="entry name" value="Bbp19-like_phage"/>
</dbReference>
<accession>N9SXX8</accession>
<evidence type="ECO:0000313" key="3">
    <source>
        <dbReference type="Proteomes" id="UP000013084"/>
    </source>
</evidence>
<evidence type="ECO:0000313" key="2">
    <source>
        <dbReference type="EMBL" id="ENX56167.1"/>
    </source>
</evidence>
<proteinExistence type="predicted"/>
<dbReference type="EMBL" id="APRN01000038">
    <property type="protein sequence ID" value="ENX56167.1"/>
    <property type="molecule type" value="Genomic_DNA"/>
</dbReference>
<dbReference type="RefSeq" id="WP_005204962.1">
    <property type="nucleotide sequence ID" value="NZ_KB850072.1"/>
</dbReference>
<dbReference type="Proteomes" id="UP000013084">
    <property type="component" value="Unassembled WGS sequence"/>
</dbReference>
<dbReference type="HOGENOM" id="CLU_145201_0_0_6"/>
<name>N9SXX8_9GAMM</name>
<comment type="caution">
    <text evidence="2">The sequence shown here is derived from an EMBL/GenBank/DDBJ whole genome shotgun (WGS) entry which is preliminary data.</text>
</comment>
<sequence length="141" mass="16026">MIYLTPILIALIIAMACGWWRTYTKLGQQHDLNEILKSENWSLRQSQSNSPDNEAEMGVFRISKRLKSKPTPLDYHALFEASHIGRSVLNDLVERFGGGTYVKGGTEADREQCFRAGRKSVPDFICMQLSRALEPETHDEP</sequence>
<organism evidence="2 3">
    <name type="scientific">Acinetobacter higginsii</name>
    <dbReference type="NCBI Taxonomy" id="70347"/>
    <lineage>
        <taxon>Bacteria</taxon>
        <taxon>Pseudomonadati</taxon>
        <taxon>Pseudomonadota</taxon>
        <taxon>Gammaproteobacteria</taxon>
        <taxon>Moraxellales</taxon>
        <taxon>Moraxellaceae</taxon>
        <taxon>Acinetobacter</taxon>
    </lineage>
</organism>
<dbReference type="PATRIC" id="fig|1217700.3.peg.3178"/>
<feature type="domain" description="Bbp19-like phage" evidence="1">
    <location>
        <begin position="75"/>
        <end position="129"/>
    </location>
</feature>